<reference evidence="1 2" key="1">
    <citation type="submission" date="2019-04" db="EMBL/GenBank/DDBJ databases">
        <title>An improved genome assembly and genetic linkage map for asparagus bean, Vigna unguiculata ssp. sesquipedialis.</title>
        <authorList>
            <person name="Xia Q."/>
            <person name="Zhang R."/>
            <person name="Dong Y."/>
        </authorList>
    </citation>
    <scope>NUCLEOTIDE SEQUENCE [LARGE SCALE GENOMIC DNA]</scope>
    <source>
        <tissue evidence="1">Leaf</tissue>
    </source>
</reference>
<dbReference type="EMBL" id="CP039350">
    <property type="protein sequence ID" value="QCD96218.1"/>
    <property type="molecule type" value="Genomic_DNA"/>
</dbReference>
<proteinExistence type="predicted"/>
<keyword evidence="2" id="KW-1185">Reference proteome</keyword>
<organism evidence="1 2">
    <name type="scientific">Vigna unguiculata</name>
    <name type="common">Cowpea</name>
    <dbReference type="NCBI Taxonomy" id="3917"/>
    <lineage>
        <taxon>Eukaryota</taxon>
        <taxon>Viridiplantae</taxon>
        <taxon>Streptophyta</taxon>
        <taxon>Embryophyta</taxon>
        <taxon>Tracheophyta</taxon>
        <taxon>Spermatophyta</taxon>
        <taxon>Magnoliopsida</taxon>
        <taxon>eudicotyledons</taxon>
        <taxon>Gunneridae</taxon>
        <taxon>Pentapetalae</taxon>
        <taxon>rosids</taxon>
        <taxon>fabids</taxon>
        <taxon>Fabales</taxon>
        <taxon>Fabaceae</taxon>
        <taxon>Papilionoideae</taxon>
        <taxon>50 kb inversion clade</taxon>
        <taxon>NPAAA clade</taxon>
        <taxon>indigoferoid/millettioid clade</taxon>
        <taxon>Phaseoleae</taxon>
        <taxon>Vigna</taxon>
    </lineage>
</organism>
<dbReference type="AlphaFoldDB" id="A0A4D6M6S0"/>
<protein>
    <submittedName>
        <fullName evidence="1">Very-long-chain 3-ketoacyl-CoA synthase</fullName>
    </submittedName>
</protein>
<accession>A0A4D6M6S0</accession>
<name>A0A4D6M6S0_VIGUN</name>
<evidence type="ECO:0000313" key="2">
    <source>
        <dbReference type="Proteomes" id="UP000501690"/>
    </source>
</evidence>
<dbReference type="Proteomes" id="UP000501690">
    <property type="component" value="Linkage Group LG6"/>
</dbReference>
<sequence>MELGYGTPILSHKTTQKLRFVAEVAEGNHLNQIPSYSYRYDMMPLLPNGLETYVNELGKALEVRGIELTKPNETCDVVLEKPVRGFKCNCVVWKAIKTIDFAKEKSLWIDEIDQFPVDVPRVSSF</sequence>
<gene>
    <name evidence="1" type="ORF">DEO72_LG6g920</name>
</gene>
<evidence type="ECO:0000313" key="1">
    <source>
        <dbReference type="EMBL" id="QCD96218.1"/>
    </source>
</evidence>